<evidence type="ECO:0000256" key="1">
    <source>
        <dbReference type="ARBA" id="ARBA00006484"/>
    </source>
</evidence>
<evidence type="ECO:0000256" key="9">
    <source>
        <dbReference type="ARBA" id="ARBA00047325"/>
    </source>
</evidence>
<dbReference type="PRINTS" id="PR00081">
    <property type="entry name" value="GDHRDH"/>
</dbReference>
<dbReference type="Proteomes" id="UP000242457">
    <property type="component" value="Unassembled WGS sequence"/>
</dbReference>
<comment type="catalytic activity">
    <reaction evidence="14">
        <text>resolvin D1 + NAD(+) = 17-oxoresolvin D1 + NADH + H(+)</text>
        <dbReference type="Rhea" id="RHEA:50128"/>
        <dbReference type="ChEBI" id="CHEBI:15378"/>
        <dbReference type="ChEBI" id="CHEBI:57540"/>
        <dbReference type="ChEBI" id="CHEBI:57945"/>
        <dbReference type="ChEBI" id="CHEBI:132079"/>
        <dbReference type="ChEBI" id="CHEBI:132081"/>
    </reaction>
    <physiologicalReaction direction="left-to-right" evidence="14">
        <dbReference type="Rhea" id="RHEA:50129"/>
    </physiologicalReaction>
</comment>
<evidence type="ECO:0000256" key="16">
    <source>
        <dbReference type="ARBA" id="ARBA00048535"/>
    </source>
</evidence>
<dbReference type="AlphaFoldDB" id="A0A2A3EAP9"/>
<dbReference type="GO" id="GO:0016404">
    <property type="term" value="F:15-hydroxyprostaglandin dehydrogenase (NAD+) activity"/>
    <property type="evidence" value="ECO:0007669"/>
    <property type="project" value="UniProtKB-EC"/>
</dbReference>
<evidence type="ECO:0000256" key="6">
    <source>
        <dbReference type="ARBA" id="ARBA00041812"/>
    </source>
</evidence>
<evidence type="ECO:0000256" key="21">
    <source>
        <dbReference type="ARBA" id="ARBA00049188"/>
    </source>
</evidence>
<gene>
    <name evidence="24" type="ORF">APICC_03577</name>
</gene>
<organism evidence="24 25">
    <name type="scientific">Apis cerana cerana</name>
    <name type="common">Oriental honeybee</name>
    <dbReference type="NCBI Taxonomy" id="94128"/>
    <lineage>
        <taxon>Eukaryota</taxon>
        <taxon>Metazoa</taxon>
        <taxon>Ecdysozoa</taxon>
        <taxon>Arthropoda</taxon>
        <taxon>Hexapoda</taxon>
        <taxon>Insecta</taxon>
        <taxon>Pterygota</taxon>
        <taxon>Neoptera</taxon>
        <taxon>Endopterygota</taxon>
        <taxon>Hymenoptera</taxon>
        <taxon>Apocrita</taxon>
        <taxon>Aculeata</taxon>
        <taxon>Apoidea</taxon>
        <taxon>Anthophila</taxon>
        <taxon>Apidae</taxon>
        <taxon>Apis</taxon>
    </lineage>
</organism>
<comment type="catalytic activity">
    <reaction evidence="15">
        <text>resolvin D2 + NAD(+) = 7-oxoresolvin D2 + NADH + H(+)</text>
        <dbReference type="Rhea" id="RHEA:53584"/>
        <dbReference type="ChEBI" id="CHEBI:15378"/>
        <dbReference type="ChEBI" id="CHEBI:57540"/>
        <dbReference type="ChEBI" id="CHEBI:57945"/>
        <dbReference type="ChEBI" id="CHEBI:133367"/>
        <dbReference type="ChEBI" id="CHEBI:137497"/>
    </reaction>
    <physiologicalReaction direction="left-to-right" evidence="15">
        <dbReference type="Rhea" id="RHEA:53585"/>
    </physiologicalReaction>
</comment>
<dbReference type="InterPro" id="IPR020904">
    <property type="entry name" value="Sc_DH/Rdtase_CS"/>
</dbReference>
<comment type="catalytic activity">
    <reaction evidence="16">
        <text>lipoxin A4 + NAD(+) = 15-oxo-(5S,6R)-dihydroxy-(7E,9E,11Z,13E)-eicosatetraenoate + NADH + H(+)</text>
        <dbReference type="Rhea" id="RHEA:41572"/>
        <dbReference type="ChEBI" id="CHEBI:15378"/>
        <dbReference type="ChEBI" id="CHEBI:57540"/>
        <dbReference type="ChEBI" id="CHEBI:57945"/>
        <dbReference type="ChEBI" id="CHEBI:67026"/>
        <dbReference type="ChEBI" id="CHEBI:78311"/>
    </reaction>
    <physiologicalReaction direction="left-to-right" evidence="16">
        <dbReference type="Rhea" id="RHEA:41573"/>
    </physiologicalReaction>
</comment>
<dbReference type="InterPro" id="IPR002347">
    <property type="entry name" value="SDR_fam"/>
</dbReference>
<comment type="function">
    <text evidence="8">Catalyzes the NAD-dependent dehydrogenation (oxidation) of a broad array of hydroxylated polyunsaturated fatty acids (mainly eicosanoids and docosanoids, including prostaglandins, lipoxins and resolvins), yielding their corresponding keto (oxo) metabolites. Decreases the levels of the pro-proliferative prostaglandins such as prostaglandin E2 (whose activity is increased in cancer because of an increase in the expression of cyclooxygenase 2) and generates oxo-fatty acid products that can profoundly influence cell function by abrogating pro-inflammatory cytokine expression. Converts resolvins E1, D1 and D2 to their oxo products, which represents a mode of resolvin inactivation. Resolvin E1 plays important roles during the resolution phase of acute inflammation, while resolvins D1 and D2 have a unique role in obesity-induced adipose inflammation.</text>
</comment>
<dbReference type="OrthoDB" id="417891at2759"/>
<keyword evidence="2" id="KW-0560">Oxidoreductase</keyword>
<evidence type="ECO:0000256" key="8">
    <source>
        <dbReference type="ARBA" id="ARBA00045705"/>
    </source>
</evidence>
<evidence type="ECO:0000256" key="4">
    <source>
        <dbReference type="ARBA" id="ARBA00039060"/>
    </source>
</evidence>
<dbReference type="GO" id="GO:0005737">
    <property type="term" value="C:cytoplasm"/>
    <property type="evidence" value="ECO:0007669"/>
    <property type="project" value="TreeGrafter"/>
</dbReference>
<dbReference type="PROSITE" id="PS00061">
    <property type="entry name" value="ADH_SHORT"/>
    <property type="match status" value="1"/>
</dbReference>
<dbReference type="STRING" id="94128.A0A2A3EAP9"/>
<protein>
    <recommendedName>
        <fullName evidence="5">15-hydroxyprostaglandin dehydrogenase [NAD(+)]</fullName>
        <ecNumber evidence="3">1.1.1.141</ecNumber>
        <ecNumber evidence="4">1.1.1.232</ecNumber>
    </recommendedName>
    <alternativeName>
        <fullName evidence="7">Eicosanoid/docosanoid dehydrogenase [NAD(+)]</fullName>
    </alternativeName>
    <alternativeName>
        <fullName evidence="6">Prostaglandin dehydrogenase 1</fullName>
    </alternativeName>
</protein>
<evidence type="ECO:0000256" key="3">
    <source>
        <dbReference type="ARBA" id="ARBA00038968"/>
    </source>
</evidence>
<dbReference type="PRINTS" id="PR00080">
    <property type="entry name" value="SDRFAMILY"/>
</dbReference>
<comment type="similarity">
    <text evidence="1 22">Belongs to the short-chain dehydrogenases/reductases (SDR) family.</text>
</comment>
<evidence type="ECO:0000256" key="23">
    <source>
        <dbReference type="SAM" id="Phobius"/>
    </source>
</evidence>
<evidence type="ECO:0000256" key="7">
    <source>
        <dbReference type="ARBA" id="ARBA00042026"/>
    </source>
</evidence>
<evidence type="ECO:0000256" key="13">
    <source>
        <dbReference type="ARBA" id="ARBA00048144"/>
    </source>
</evidence>
<evidence type="ECO:0000256" key="12">
    <source>
        <dbReference type="ARBA" id="ARBA00048140"/>
    </source>
</evidence>
<dbReference type="PANTHER" id="PTHR44229">
    <property type="entry name" value="15-HYDROXYPROSTAGLANDIN DEHYDROGENASE [NAD(+)]"/>
    <property type="match status" value="1"/>
</dbReference>
<evidence type="ECO:0000256" key="2">
    <source>
        <dbReference type="ARBA" id="ARBA00023002"/>
    </source>
</evidence>
<proteinExistence type="inferred from homology"/>
<comment type="catalytic activity">
    <reaction evidence="19">
        <text>resolvin D2 + NAD(+) = 16-oxoresolvin D2 + NADH + H(+)</text>
        <dbReference type="Rhea" id="RHEA:53588"/>
        <dbReference type="ChEBI" id="CHEBI:15378"/>
        <dbReference type="ChEBI" id="CHEBI:57540"/>
        <dbReference type="ChEBI" id="CHEBI:57945"/>
        <dbReference type="ChEBI" id="CHEBI:133367"/>
        <dbReference type="ChEBI" id="CHEBI:137498"/>
    </reaction>
    <physiologicalReaction direction="left-to-right" evidence="19">
        <dbReference type="Rhea" id="RHEA:53589"/>
    </physiologicalReaction>
</comment>
<comment type="catalytic activity">
    <reaction evidence="20">
        <text>(15S)-hydroxy-(5Z,8Z,11Z,13E)-eicosatetraenoate + NAD(+) = 15-oxo-(5Z,8Z,11Z,13E)-eicosatetraenoate + NADH + H(+)</text>
        <dbReference type="Rhea" id="RHEA:23260"/>
        <dbReference type="ChEBI" id="CHEBI:15378"/>
        <dbReference type="ChEBI" id="CHEBI:57409"/>
        <dbReference type="ChEBI" id="CHEBI:57410"/>
        <dbReference type="ChEBI" id="CHEBI:57540"/>
        <dbReference type="ChEBI" id="CHEBI:57945"/>
        <dbReference type="EC" id="1.1.1.232"/>
    </reaction>
    <physiologicalReaction direction="left-to-right" evidence="20">
        <dbReference type="Rhea" id="RHEA:23261"/>
    </physiologicalReaction>
</comment>
<feature type="transmembrane region" description="Helical" evidence="23">
    <location>
        <begin position="170"/>
        <end position="195"/>
    </location>
</feature>
<dbReference type="SUPFAM" id="SSF51735">
    <property type="entry name" value="NAD(P)-binding Rossmann-fold domains"/>
    <property type="match status" value="1"/>
</dbReference>
<evidence type="ECO:0000256" key="22">
    <source>
        <dbReference type="RuleBase" id="RU000363"/>
    </source>
</evidence>
<dbReference type="GO" id="GO:0047034">
    <property type="term" value="F:15-hydroxyicosatetraenoate dehydrogenase activity"/>
    <property type="evidence" value="ECO:0007669"/>
    <property type="project" value="UniProtKB-EC"/>
</dbReference>
<keyword evidence="23" id="KW-0472">Membrane</keyword>
<evidence type="ECO:0000256" key="11">
    <source>
        <dbReference type="ARBA" id="ARBA00048008"/>
    </source>
</evidence>
<keyword evidence="25" id="KW-1185">Reference proteome</keyword>
<evidence type="ECO:0000256" key="5">
    <source>
        <dbReference type="ARBA" id="ARBA00040276"/>
    </source>
</evidence>
<dbReference type="EC" id="1.1.1.232" evidence="4"/>
<comment type="catalytic activity">
    <reaction evidence="18">
        <text>prostaglandin E2 + NAD(+) = 15-oxoprostaglandin E2 + NADH + H(+)</text>
        <dbReference type="Rhea" id="RHEA:11876"/>
        <dbReference type="ChEBI" id="CHEBI:15378"/>
        <dbReference type="ChEBI" id="CHEBI:57400"/>
        <dbReference type="ChEBI" id="CHEBI:57540"/>
        <dbReference type="ChEBI" id="CHEBI:57945"/>
        <dbReference type="ChEBI" id="CHEBI:606564"/>
        <dbReference type="EC" id="1.1.1.141"/>
    </reaction>
    <physiologicalReaction direction="left-to-right" evidence="18">
        <dbReference type="Rhea" id="RHEA:11877"/>
    </physiologicalReaction>
</comment>
<reference evidence="24 25" key="1">
    <citation type="submission" date="2014-07" db="EMBL/GenBank/DDBJ databases">
        <title>Genomic and transcriptomic analysis on Apis cerana provide comprehensive insights into honey bee biology.</title>
        <authorList>
            <person name="Diao Q."/>
            <person name="Sun L."/>
            <person name="Zheng H."/>
            <person name="Zheng H."/>
            <person name="Xu S."/>
            <person name="Wang S."/>
            <person name="Zeng Z."/>
            <person name="Hu F."/>
            <person name="Su S."/>
            <person name="Wu J."/>
        </authorList>
    </citation>
    <scope>NUCLEOTIDE SEQUENCE [LARGE SCALE GENOMIC DNA]</scope>
    <source>
        <tissue evidence="24">Pupae without intestine</tissue>
    </source>
</reference>
<dbReference type="Gene3D" id="3.40.50.720">
    <property type="entry name" value="NAD(P)-binding Rossmann-like Domain"/>
    <property type="match status" value="1"/>
</dbReference>
<evidence type="ECO:0000256" key="20">
    <source>
        <dbReference type="ARBA" id="ARBA00049151"/>
    </source>
</evidence>
<name>A0A2A3EAP9_APICC</name>
<comment type="catalytic activity">
    <reaction evidence="10">
        <text>resolvin D1 + NAD(+) = 8-oxoresolvin D1 + NADH + H(+)</text>
        <dbReference type="Rhea" id="RHEA:50124"/>
        <dbReference type="ChEBI" id="CHEBI:15378"/>
        <dbReference type="ChEBI" id="CHEBI:57540"/>
        <dbReference type="ChEBI" id="CHEBI:57945"/>
        <dbReference type="ChEBI" id="CHEBI:132079"/>
        <dbReference type="ChEBI" id="CHEBI:132080"/>
    </reaction>
    <physiologicalReaction direction="left-to-right" evidence="10">
        <dbReference type="Rhea" id="RHEA:50125"/>
    </physiologicalReaction>
</comment>
<comment type="catalytic activity">
    <reaction evidence="12">
        <text>15-oxo-(5S,6R)-dihydroxy-(7E,9E,11Z)-eicosatrienoate + NADH + H(+) = (5S,6R,15S)-trihydroxy-(7E,9E,11Z)-eicosatrienoate + NAD(+)</text>
        <dbReference type="Rhea" id="RHEA:41596"/>
        <dbReference type="ChEBI" id="CHEBI:15378"/>
        <dbReference type="ChEBI" id="CHEBI:57540"/>
        <dbReference type="ChEBI" id="CHEBI:57945"/>
        <dbReference type="ChEBI" id="CHEBI:78325"/>
        <dbReference type="ChEBI" id="CHEBI:78329"/>
    </reaction>
    <physiologicalReaction direction="left-to-right" evidence="12">
        <dbReference type="Rhea" id="RHEA:41597"/>
    </physiologicalReaction>
</comment>
<comment type="catalytic activity">
    <reaction evidence="13">
        <text>(11R)-hydroxy-(5Z,8Z,12E,14Z)-eicosatetraenoate + NAD(+) = 11-oxo-(5Z,8Z,12E,14Z)-eicosatetraenoate + NADH + H(+)</text>
        <dbReference type="Rhea" id="RHEA:48640"/>
        <dbReference type="ChEBI" id="CHEBI:15378"/>
        <dbReference type="ChEBI" id="CHEBI:57540"/>
        <dbReference type="ChEBI" id="CHEBI:57945"/>
        <dbReference type="ChEBI" id="CHEBI:78836"/>
        <dbReference type="ChEBI" id="CHEBI:90697"/>
    </reaction>
    <physiologicalReaction direction="left-to-right" evidence="13">
        <dbReference type="Rhea" id="RHEA:48641"/>
    </physiologicalReaction>
</comment>
<dbReference type="InterPro" id="IPR036291">
    <property type="entry name" value="NAD(P)-bd_dom_sf"/>
</dbReference>
<evidence type="ECO:0000256" key="10">
    <source>
        <dbReference type="ARBA" id="ARBA00047672"/>
    </source>
</evidence>
<evidence type="ECO:0000256" key="14">
    <source>
        <dbReference type="ARBA" id="ARBA00048170"/>
    </source>
</evidence>
<evidence type="ECO:0000256" key="19">
    <source>
        <dbReference type="ARBA" id="ARBA00048921"/>
    </source>
</evidence>
<dbReference type="Pfam" id="PF00106">
    <property type="entry name" value="adh_short"/>
    <property type="match status" value="1"/>
</dbReference>
<dbReference type="EC" id="1.1.1.141" evidence="3"/>
<comment type="catalytic activity">
    <reaction evidence="9">
        <text>prostaglandin E1 + NAD(+) = 15-oxoprostaglandin E1 + NADH + H(+)</text>
        <dbReference type="Rhea" id="RHEA:16477"/>
        <dbReference type="ChEBI" id="CHEBI:15378"/>
        <dbReference type="ChEBI" id="CHEBI:57397"/>
        <dbReference type="ChEBI" id="CHEBI:57401"/>
        <dbReference type="ChEBI" id="CHEBI:57540"/>
        <dbReference type="ChEBI" id="CHEBI:57945"/>
    </reaction>
    <physiologicalReaction direction="left-to-right" evidence="9">
        <dbReference type="Rhea" id="RHEA:16478"/>
    </physiologicalReaction>
</comment>
<evidence type="ECO:0000256" key="15">
    <source>
        <dbReference type="ARBA" id="ARBA00048393"/>
    </source>
</evidence>
<accession>A0A2A3EAP9</accession>
<comment type="catalytic activity">
    <reaction evidence="11">
        <text>14-hydroxy-(4Z,7Z,10Z,12E,16Z,19Z)-docosahexaenoate + NAD(+) = 14-oxo-(4Z,7Z,10Z,12E,16Z,19Z)-docosahexaenoate + NADH + H(+)</text>
        <dbReference type="Rhea" id="RHEA:48952"/>
        <dbReference type="ChEBI" id="CHEBI:15378"/>
        <dbReference type="ChEBI" id="CHEBI:57540"/>
        <dbReference type="ChEBI" id="CHEBI:57945"/>
        <dbReference type="ChEBI" id="CHEBI:90866"/>
        <dbReference type="ChEBI" id="CHEBI:90867"/>
    </reaction>
    <physiologicalReaction direction="left-to-right" evidence="11">
        <dbReference type="Rhea" id="RHEA:48953"/>
    </physiologicalReaction>
</comment>
<dbReference type="EMBL" id="KZ288303">
    <property type="protein sequence ID" value="PBC28807.1"/>
    <property type="molecule type" value="Genomic_DNA"/>
</dbReference>
<evidence type="ECO:0000256" key="17">
    <source>
        <dbReference type="ARBA" id="ARBA00048611"/>
    </source>
</evidence>
<comment type="catalytic activity">
    <reaction evidence="21">
        <text>resolvin E1 + NAD(+) = 18-oxo-resolvin E1 + NADH + H(+)</text>
        <dbReference type="Rhea" id="RHEA:49244"/>
        <dbReference type="ChEBI" id="CHEBI:15378"/>
        <dbReference type="ChEBI" id="CHEBI:57540"/>
        <dbReference type="ChEBI" id="CHEBI:57945"/>
        <dbReference type="ChEBI" id="CHEBI:91000"/>
        <dbReference type="ChEBI" id="CHEBI:91001"/>
    </reaction>
    <physiologicalReaction direction="left-to-right" evidence="21">
        <dbReference type="Rhea" id="RHEA:49245"/>
    </physiologicalReaction>
</comment>
<dbReference type="PANTHER" id="PTHR44229:SF4">
    <property type="entry name" value="15-HYDROXYPROSTAGLANDIN DEHYDROGENASE [NAD(+)]"/>
    <property type="match status" value="1"/>
</dbReference>
<comment type="catalytic activity">
    <reaction evidence="17">
        <text>prostaglandin A1 + NAD(+) = 15-oxo-prostaglandin A1 + NADH + H(+)</text>
        <dbReference type="Rhea" id="RHEA:41263"/>
        <dbReference type="ChEBI" id="CHEBI:15378"/>
        <dbReference type="ChEBI" id="CHEBI:57398"/>
        <dbReference type="ChEBI" id="CHEBI:57540"/>
        <dbReference type="ChEBI" id="CHEBI:57945"/>
        <dbReference type="ChEBI" id="CHEBI:85072"/>
    </reaction>
    <physiologicalReaction direction="left-to-right" evidence="17">
        <dbReference type="Rhea" id="RHEA:41264"/>
    </physiologicalReaction>
</comment>
<keyword evidence="23" id="KW-1133">Transmembrane helix</keyword>
<evidence type="ECO:0000313" key="25">
    <source>
        <dbReference type="Proteomes" id="UP000242457"/>
    </source>
</evidence>
<evidence type="ECO:0000313" key="24">
    <source>
        <dbReference type="EMBL" id="PBC28807.1"/>
    </source>
</evidence>
<evidence type="ECO:0000256" key="18">
    <source>
        <dbReference type="ARBA" id="ARBA00048739"/>
    </source>
</evidence>
<keyword evidence="23" id="KW-0812">Transmembrane</keyword>
<sequence length="302" mass="33954">MQIKDKRVIMTGVASGLGLTISRELLRNGASVTMIDTEESGKETVDILNKEFGRNRTIFYHCNIANNSEFDDTFKKVVKALGGLEILVNNADVMNETDFIKSIDVNVTSVIRATLLGIQQMQKDLGGKGGAIVNISSLAGLYAAPQLPVYSATKHAVVSFSRSFAMPTKLFLIQFYVYTYVNTLLVQLINIIYLLQSLILQQPYHYKRTGVKILVMCPELPQIIDVKNLENNIPHDDVIQKYFRRMLSVAHGLVYVLRCAQNGSIWISEDGKPVYEIQLFDSLPQKNDDFILDENESKLQIN</sequence>